<sequence>MDTLCADIGNFSVLTAVVGNKPASINKMRSLIVDVTHKGDVRDGLTADDSPLVEVKGKFFKLGRQAGRQPNCLSAAEAGKNQAEIFLPMLLANTPDGFEGSVSMLVPAFSKSAETWIRTAILGTHEYSVNKRTRIASFTDIEFHRESDTALHYAYIRGIVPQTEGTLLIDIGGGTVNAVIATFEDGELDILWRDSFDNRGGIALAKGILDTDYVKAQKTMKTADIMDAIANGKRYIGNRPDRSFEPVFDDCVKAWFKAIRVTVMSAADAYLDDVNNIVWMGGSVELLRPQLEGKDGQLVFPSPQEANINALIHLCGGDVEVVAA</sequence>
<dbReference type="SUPFAM" id="SSF53067">
    <property type="entry name" value="Actin-like ATPase domain"/>
    <property type="match status" value="1"/>
</dbReference>
<dbReference type="RefSeq" id="WP_193920753.1">
    <property type="nucleotide sequence ID" value="NZ_JADEWL010000038.1"/>
</dbReference>
<accession>A0A8J7F4W8</accession>
<proteinExistence type="predicted"/>
<evidence type="ECO:0000313" key="2">
    <source>
        <dbReference type="Proteomes" id="UP000620559"/>
    </source>
</evidence>
<protein>
    <recommendedName>
        <fullName evidence="3">Actin-like protein N-terminal domain-containing protein</fullName>
    </recommendedName>
</protein>
<dbReference type="CDD" id="cd10227">
    <property type="entry name" value="ASKHA_NBD_ParM-like"/>
    <property type="match status" value="1"/>
</dbReference>
<comment type="caution">
    <text evidence="1">The sequence shown here is derived from an EMBL/GenBank/DDBJ whole genome shotgun (WGS) entry which is preliminary data.</text>
</comment>
<dbReference type="AlphaFoldDB" id="A0A8J7F4W8"/>
<dbReference type="InterPro" id="IPR043129">
    <property type="entry name" value="ATPase_NBD"/>
</dbReference>
<evidence type="ECO:0008006" key="3">
    <source>
        <dbReference type="Google" id="ProtNLM"/>
    </source>
</evidence>
<evidence type="ECO:0000313" key="1">
    <source>
        <dbReference type="EMBL" id="MBE9213650.1"/>
    </source>
</evidence>
<organism evidence="1 2">
    <name type="scientific">Plectonema cf. radiosum LEGE 06105</name>
    <dbReference type="NCBI Taxonomy" id="945769"/>
    <lineage>
        <taxon>Bacteria</taxon>
        <taxon>Bacillati</taxon>
        <taxon>Cyanobacteriota</taxon>
        <taxon>Cyanophyceae</taxon>
        <taxon>Oscillatoriophycideae</taxon>
        <taxon>Oscillatoriales</taxon>
        <taxon>Microcoleaceae</taxon>
        <taxon>Plectonema</taxon>
    </lineage>
</organism>
<dbReference type="EMBL" id="JADEWL010000038">
    <property type="protein sequence ID" value="MBE9213650.1"/>
    <property type="molecule type" value="Genomic_DNA"/>
</dbReference>
<keyword evidence="2" id="KW-1185">Reference proteome</keyword>
<reference evidence="1" key="1">
    <citation type="submission" date="2020-10" db="EMBL/GenBank/DDBJ databases">
        <authorList>
            <person name="Castelo-Branco R."/>
            <person name="Eusebio N."/>
            <person name="Adriana R."/>
            <person name="Vieira A."/>
            <person name="Brugerolle De Fraissinette N."/>
            <person name="Rezende De Castro R."/>
            <person name="Schneider M.P."/>
            <person name="Vasconcelos V."/>
            <person name="Leao P.N."/>
        </authorList>
    </citation>
    <scope>NUCLEOTIDE SEQUENCE</scope>
    <source>
        <strain evidence="1">LEGE 06105</strain>
    </source>
</reference>
<gene>
    <name evidence="1" type="ORF">IQ247_13410</name>
</gene>
<dbReference type="Gene3D" id="3.30.420.40">
    <property type="match status" value="1"/>
</dbReference>
<dbReference type="Proteomes" id="UP000620559">
    <property type="component" value="Unassembled WGS sequence"/>
</dbReference>
<name>A0A8J7F4W8_9CYAN</name>